<accession>A0A941E8F9</accession>
<dbReference type="InterPro" id="IPR051801">
    <property type="entry name" value="GH28_Enzymes"/>
</dbReference>
<dbReference type="PANTHER" id="PTHR31339">
    <property type="entry name" value="PECTIN LYASE-RELATED"/>
    <property type="match status" value="1"/>
</dbReference>
<evidence type="ECO:0000256" key="3">
    <source>
        <dbReference type="ARBA" id="ARBA00023295"/>
    </source>
</evidence>
<dbReference type="InterPro" id="IPR012334">
    <property type="entry name" value="Pectin_lyas_fold"/>
</dbReference>
<dbReference type="AlphaFoldDB" id="A0A941E8F9"/>
<dbReference type="EMBL" id="JAGSOH010000017">
    <property type="protein sequence ID" value="MBR7826442.1"/>
    <property type="molecule type" value="Genomic_DNA"/>
</dbReference>
<protein>
    <recommendedName>
        <fullName evidence="8">Polygalacturonase</fullName>
    </recommendedName>
</protein>
<feature type="signal peptide" evidence="5">
    <location>
        <begin position="1"/>
        <end position="33"/>
    </location>
</feature>
<dbReference type="InterPro" id="IPR011050">
    <property type="entry name" value="Pectin_lyase_fold/virulence"/>
</dbReference>
<feature type="chain" id="PRO_5036773472" description="Polygalacturonase" evidence="5">
    <location>
        <begin position="34"/>
        <end position="481"/>
    </location>
</feature>
<keyword evidence="7" id="KW-1185">Reference proteome</keyword>
<evidence type="ECO:0000256" key="1">
    <source>
        <dbReference type="ARBA" id="ARBA00008834"/>
    </source>
</evidence>
<dbReference type="GO" id="GO:0004650">
    <property type="term" value="F:polygalacturonase activity"/>
    <property type="evidence" value="ECO:0007669"/>
    <property type="project" value="InterPro"/>
</dbReference>
<evidence type="ECO:0000256" key="2">
    <source>
        <dbReference type="ARBA" id="ARBA00022801"/>
    </source>
</evidence>
<organism evidence="6 7">
    <name type="scientific">Actinospica acidithermotolerans</name>
    <dbReference type="NCBI Taxonomy" id="2828514"/>
    <lineage>
        <taxon>Bacteria</taxon>
        <taxon>Bacillati</taxon>
        <taxon>Actinomycetota</taxon>
        <taxon>Actinomycetes</taxon>
        <taxon>Catenulisporales</taxon>
        <taxon>Actinospicaceae</taxon>
        <taxon>Actinospica</taxon>
    </lineage>
</organism>
<evidence type="ECO:0000256" key="4">
    <source>
        <dbReference type="RuleBase" id="RU361169"/>
    </source>
</evidence>
<evidence type="ECO:0000313" key="6">
    <source>
        <dbReference type="EMBL" id="MBR7826442.1"/>
    </source>
</evidence>
<dbReference type="Gene3D" id="2.160.20.10">
    <property type="entry name" value="Single-stranded right-handed beta-helix, Pectin lyase-like"/>
    <property type="match status" value="1"/>
</dbReference>
<gene>
    <name evidence="6" type="ORF">KDK95_09025</name>
</gene>
<dbReference type="PANTHER" id="PTHR31339:SF9">
    <property type="entry name" value="PLASMIN AND FIBRONECTIN-BINDING PROTEIN A"/>
    <property type="match status" value="1"/>
</dbReference>
<name>A0A941E8F9_9ACTN</name>
<proteinExistence type="inferred from homology"/>
<keyword evidence="2 4" id="KW-0378">Hydrolase</keyword>
<keyword evidence="5" id="KW-0732">Signal</keyword>
<evidence type="ECO:0008006" key="8">
    <source>
        <dbReference type="Google" id="ProtNLM"/>
    </source>
</evidence>
<sequence>MRSSRTLSRLMPLPLLALCTLLLTAVPVGPASAASLGDQRSVSEPTLPGTCATLTSTLATPSSRQFTSSQEATPPDTSRIQADLTSCAGTGKAVVLAASGSDTAFLSAPLTIGADEYLVIDTGVTLFASRVAADYQSSSGATCGSISSSTSSGCNAFITVDGADSGIEGTQSSSGSQGAIDGRGDLDIYGTSTSWWANAATAKADGDKQVNPRLIQATDANSFTVFHIDLENSPKEHLYYEGGTGFTVWGIRIKTVDTALNTDGVDVDSTKDATVEDSYIMDGDDCVAMQTNSAEDEYLSVIGNHCYGTHGISIGSETTYGVNSVLVNENWIQGTDTNGTESGSANGIRIKSYSKVGGTVTNVEYEDTCMTKLKYPIEINPFYSSSTGSNYPYFKSVTIDGATETSSVSSASSAIEGYSSSYPLGLTLEDVSLDSNGYTAEYANVSYYNSTLVPSGTGVTTTKISGSGSAPSCSFAAYPSL</sequence>
<comment type="similarity">
    <text evidence="1 4">Belongs to the glycosyl hydrolase 28 family.</text>
</comment>
<dbReference type="Pfam" id="PF00295">
    <property type="entry name" value="Glyco_hydro_28"/>
    <property type="match status" value="1"/>
</dbReference>
<keyword evidence="3 4" id="KW-0326">Glycosidase</keyword>
<comment type="caution">
    <text evidence="6">The sequence shown here is derived from an EMBL/GenBank/DDBJ whole genome shotgun (WGS) entry which is preliminary data.</text>
</comment>
<reference evidence="6" key="1">
    <citation type="submission" date="2021-04" db="EMBL/GenBank/DDBJ databases">
        <title>Genome based classification of Actinospica acidithermotolerans sp. nov., an actinobacterium isolated from an Indonesian hot spring.</title>
        <authorList>
            <person name="Kusuma A.B."/>
            <person name="Putra K.E."/>
            <person name="Nafisah S."/>
            <person name="Loh J."/>
            <person name="Nouioui I."/>
            <person name="Goodfellow M."/>
        </authorList>
    </citation>
    <scope>NUCLEOTIDE SEQUENCE</scope>
    <source>
        <strain evidence="6">MGRD01-02</strain>
    </source>
</reference>
<dbReference type="InterPro" id="IPR000743">
    <property type="entry name" value="Glyco_hydro_28"/>
</dbReference>
<dbReference type="RefSeq" id="WP_212517592.1">
    <property type="nucleotide sequence ID" value="NZ_JAGSOH010000017.1"/>
</dbReference>
<dbReference type="GO" id="GO:0005975">
    <property type="term" value="P:carbohydrate metabolic process"/>
    <property type="evidence" value="ECO:0007669"/>
    <property type="project" value="InterPro"/>
</dbReference>
<evidence type="ECO:0000256" key="5">
    <source>
        <dbReference type="SAM" id="SignalP"/>
    </source>
</evidence>
<evidence type="ECO:0000313" key="7">
    <source>
        <dbReference type="Proteomes" id="UP000676325"/>
    </source>
</evidence>
<dbReference type="SUPFAM" id="SSF51126">
    <property type="entry name" value="Pectin lyase-like"/>
    <property type="match status" value="1"/>
</dbReference>
<dbReference type="Proteomes" id="UP000676325">
    <property type="component" value="Unassembled WGS sequence"/>
</dbReference>